<sequence>MSSLQSDKSNILVSLGKVAAISGIVLYLASVFLFHNPASEFFPPLRLPWPSSEPDASASPTNISHLMFGILASVKTWRHRKPYTDSWWRPNVTRGYLYFDEAPSGDLLPWSPLSPLPRVSDDITELLKESKHRHPMMVRMVHAILELFREEHEGVRWFIMGDDDSIFFAENMADVFGKLDHTKYIYIGCNSESLKSNVDFSFNMGFGGGGFALSHPLAEALSKDLENCFKRYPYLWSADQITMACIDDIGVSLTVNKGIHQIDLHSDLSGFLSSHPQVPLLSLHHFDQVDPIFPKLNRAESAFHLRKAADVDQSRLLQQTICYHKQSNWSFSVSWGYSAHVYESVIPRTTLKMPLETFKPWVWNAKPPRFIFNTRWVSNGPCEAPHVFFFDSIEKRSVNEVVTSYVRAAPRGLSACSSSGNHSADYVTRITVFSSATKLNENGRSECCDIVHVDGKDVAEIEAPQYATEAFEEAQLRHLMRSSVAFSNGRGCVYTTSFHTMSSFQSDKNNIALCKWKVAAISGIVLYLVSVFLFHSPASEFSPPLRLPCPSSERNASASPTNISHLMFGILASAKTWRQRKPYTDSWWRPNVTRGYLYFDVAPSGDLLPWSPLSPPPRVSDDITELLKESKHRRPMMVRMVHAILELFREEHEGVRWYIMGDDDSIFFPENMVDVLGKLDHTKYIYFGCNSENIKSNVGFSFNMGFGGGGFALSYPLAEALSKDLDNCFKRYPYLRSADEMTMACIDDIGVSLTVNKGIHQIDLHNDLSGLLSSHPQVPLLSLHHFDQVNPIFPKLNRAESASHLRKAADVDQSRLLQQTICYHKQSNWSFSVSWGYSAHIYESVIPRTTLKKPLETFKPWVRNTRPPLFIFNTRWVTNDPCEAPHVFFFDSIEKRSVNEVVTGYVRAAPRGLSACLSSGNHSADYVTRITVFSSATKLNENGRSECCDIVHVDGKDVAEVKFRACLKDEIIAYCKLDVQMPKSNGKRVEMPTVFHPISSHKFLVELSYDQRVAGNLCKTVVMSGLVLYLVSIFLLNRPSCPASEFLTLTWPSPRPIPVVTESQYAPTNLSHLVFCIVGTAKVWKTRKSYIEPWWRPNETRGYLYLDVAPTEDLLPWSPFSPPFKVSNVDTSQLLYTRHPFEGFVVRIIHAILEVFREEHEGVRWYVMGDDDSIFFVDNLVDVLGKYDHTKYYYIGANSEDIKSNVEFSFDMGFGGAGYALSYTLAEALVKNLEDCIRLHPHLRAADLVLTSCIADLGVSLVLHKGLHQIDVHNDTSGLLSSHPQVPLLSLHHFDLVDPIFPTLSRSESARHLMEAANYDQSRMLQQTVCHHKKFNWSFSISWGYSAHIYEKIIHRSVLKKPMETFKPWRKISYYPFYMFDTRRLKEPCDVPHLFYFESVEKTPVNQILTSYVRAEPHELPACRSSTNHSADHVSEIRVRSPTTKFVQVSTSFSVCSLSERTYFATLTQKDFDRSPAARHTLQLE</sequence>
<evidence type="ECO:0000256" key="1">
    <source>
        <dbReference type="SAM" id="Phobius"/>
    </source>
</evidence>
<dbReference type="InterPro" id="IPR006740">
    <property type="entry name" value="DUF604"/>
</dbReference>
<reference evidence="2" key="1">
    <citation type="submission" date="2022-12" db="EMBL/GenBank/DDBJ databases">
        <title>Draft genome assemblies for two species of Escallonia (Escalloniales).</title>
        <authorList>
            <person name="Chanderbali A."/>
            <person name="Dervinis C."/>
            <person name="Anghel I."/>
            <person name="Soltis D."/>
            <person name="Soltis P."/>
            <person name="Zapata F."/>
        </authorList>
    </citation>
    <scope>NUCLEOTIDE SEQUENCE</scope>
    <source>
        <strain evidence="2">UCBG64.0493</strain>
        <tissue evidence="2">Leaf</tissue>
    </source>
</reference>
<organism evidence="2 3">
    <name type="scientific">Escallonia herrerae</name>
    <dbReference type="NCBI Taxonomy" id="1293975"/>
    <lineage>
        <taxon>Eukaryota</taxon>
        <taxon>Viridiplantae</taxon>
        <taxon>Streptophyta</taxon>
        <taxon>Embryophyta</taxon>
        <taxon>Tracheophyta</taxon>
        <taxon>Spermatophyta</taxon>
        <taxon>Magnoliopsida</taxon>
        <taxon>eudicotyledons</taxon>
        <taxon>Gunneridae</taxon>
        <taxon>Pentapetalae</taxon>
        <taxon>asterids</taxon>
        <taxon>campanulids</taxon>
        <taxon>Escalloniales</taxon>
        <taxon>Escalloniaceae</taxon>
        <taxon>Escallonia</taxon>
    </lineage>
</organism>
<name>A0AA88VKR0_9ASTE</name>
<dbReference type="EMBL" id="JAVXUP010001518">
    <property type="protein sequence ID" value="KAK3010707.1"/>
    <property type="molecule type" value="Genomic_DNA"/>
</dbReference>
<dbReference type="FunFam" id="3.90.550.50:FF:000006">
    <property type="entry name" value="Fringe-related protein-like"/>
    <property type="match status" value="1"/>
</dbReference>
<accession>A0AA88VKR0</accession>
<comment type="caution">
    <text evidence="2">The sequence shown here is derived from an EMBL/GenBank/DDBJ whole genome shotgun (WGS) entry which is preliminary data.</text>
</comment>
<feature type="transmembrane region" description="Helical" evidence="1">
    <location>
        <begin position="12"/>
        <end position="36"/>
    </location>
</feature>
<dbReference type="FunFam" id="3.90.550.50:FF:000061">
    <property type="entry name" value="AT4g00300 protein"/>
    <property type="match status" value="2"/>
</dbReference>
<keyword evidence="1" id="KW-0812">Transmembrane</keyword>
<proteinExistence type="predicted"/>
<keyword evidence="3" id="KW-1185">Reference proteome</keyword>
<dbReference type="Gene3D" id="3.90.550.50">
    <property type="match status" value="3"/>
</dbReference>
<dbReference type="Proteomes" id="UP001188597">
    <property type="component" value="Unassembled WGS sequence"/>
</dbReference>
<dbReference type="Pfam" id="PF04646">
    <property type="entry name" value="DUF604"/>
    <property type="match status" value="3"/>
</dbReference>
<evidence type="ECO:0000313" key="2">
    <source>
        <dbReference type="EMBL" id="KAK3010707.1"/>
    </source>
</evidence>
<protein>
    <submittedName>
        <fullName evidence="2">Uncharacterized protein</fullName>
    </submittedName>
</protein>
<gene>
    <name evidence="2" type="ORF">RJ639_012189</name>
</gene>
<keyword evidence="1" id="KW-0472">Membrane</keyword>
<evidence type="ECO:0000313" key="3">
    <source>
        <dbReference type="Proteomes" id="UP001188597"/>
    </source>
</evidence>
<keyword evidence="1" id="KW-1133">Transmembrane helix</keyword>
<dbReference type="PANTHER" id="PTHR10811">
    <property type="entry name" value="FRINGE-RELATED"/>
    <property type="match status" value="1"/>
</dbReference>